<dbReference type="EMBL" id="JAOQBH010000005">
    <property type="protein sequence ID" value="KAJ4136163.1"/>
    <property type="molecule type" value="Genomic_DNA"/>
</dbReference>
<evidence type="ECO:0000256" key="1">
    <source>
        <dbReference type="SAM" id="MobiDB-lite"/>
    </source>
</evidence>
<gene>
    <name evidence="2" type="ORF">NW768_003771</name>
</gene>
<organism evidence="2 3">
    <name type="scientific">Fusarium equiseti</name>
    <name type="common">Fusarium scirpi</name>
    <dbReference type="NCBI Taxonomy" id="61235"/>
    <lineage>
        <taxon>Eukaryota</taxon>
        <taxon>Fungi</taxon>
        <taxon>Dikarya</taxon>
        <taxon>Ascomycota</taxon>
        <taxon>Pezizomycotina</taxon>
        <taxon>Sordariomycetes</taxon>
        <taxon>Hypocreomycetidae</taxon>
        <taxon>Hypocreales</taxon>
        <taxon>Nectriaceae</taxon>
        <taxon>Fusarium</taxon>
        <taxon>Fusarium incarnatum-equiseti species complex</taxon>
    </lineage>
</organism>
<sequence>MNVFYHQGRDNVPFTMAAWKRFWNKVLEDWNTTYGELEPIPLAPRRFQATNIRVGHPKRDYPPKNAERQPPSRRQGAPVFLSITTKAFGEEIEFIWKNSKDKFVGASHVELTAGDHSKAMFMAVERYDSSIRLAYAKHNEQRFLYYARRQILHFAERGAARGIHQAKLESLSTLSQSLLGPEPTVL</sequence>
<evidence type="ECO:0000313" key="3">
    <source>
        <dbReference type="Proteomes" id="UP001152024"/>
    </source>
</evidence>
<comment type="caution">
    <text evidence="2">The sequence shown here is derived from an EMBL/GenBank/DDBJ whole genome shotgun (WGS) entry which is preliminary data.</text>
</comment>
<evidence type="ECO:0000313" key="2">
    <source>
        <dbReference type="EMBL" id="KAJ4136163.1"/>
    </source>
</evidence>
<keyword evidence="3" id="KW-1185">Reference proteome</keyword>
<reference evidence="2" key="1">
    <citation type="submission" date="2022-09" db="EMBL/GenBank/DDBJ databases">
        <title>Fusarium specimens isolated from Avocado Roots.</title>
        <authorList>
            <person name="Stajich J."/>
            <person name="Roper C."/>
            <person name="Heimlech-Rivalta G."/>
        </authorList>
    </citation>
    <scope>NUCLEOTIDE SEQUENCE</scope>
    <source>
        <strain evidence="2">CF00095</strain>
    </source>
</reference>
<dbReference type="Proteomes" id="UP001152024">
    <property type="component" value="Unassembled WGS sequence"/>
</dbReference>
<feature type="compositionally biased region" description="Basic and acidic residues" evidence="1">
    <location>
        <begin position="57"/>
        <end position="67"/>
    </location>
</feature>
<proteinExistence type="predicted"/>
<accession>A0ABQ8RIJ7</accession>
<feature type="region of interest" description="Disordered" evidence="1">
    <location>
        <begin position="53"/>
        <end position="75"/>
    </location>
</feature>
<protein>
    <submittedName>
        <fullName evidence="2">Uncharacterized protein</fullName>
    </submittedName>
</protein>
<name>A0ABQ8RIJ7_FUSEQ</name>